<dbReference type="Pfam" id="PF07369">
    <property type="entry name" value="DUF1488"/>
    <property type="match status" value="1"/>
</dbReference>
<sequence>MDIQFTGRKIPMADGGLMFEALVDGKSVICSISMDALKDHFGIVEDVATNSSPFDRGQTKIYAAAERLIRAGVSPVFVTSEDIH</sequence>
<dbReference type="SUPFAM" id="SSF160272">
    <property type="entry name" value="Shew3726-like"/>
    <property type="match status" value="1"/>
</dbReference>
<gene>
    <name evidence="1" type="ORF">Q8A64_09315</name>
</gene>
<dbReference type="InterPro" id="IPR009962">
    <property type="entry name" value="DUF1488"/>
</dbReference>
<name>A0ABU1BNM1_9BURK</name>
<protein>
    <submittedName>
        <fullName evidence="1">DUF1488 family protein</fullName>
    </submittedName>
</protein>
<evidence type="ECO:0000313" key="1">
    <source>
        <dbReference type="EMBL" id="MDQ9170608.1"/>
    </source>
</evidence>
<dbReference type="RefSeq" id="WP_338436537.1">
    <property type="nucleotide sequence ID" value="NZ_JAUYVH010000004.1"/>
</dbReference>
<dbReference type="EMBL" id="JAUYVH010000004">
    <property type="protein sequence ID" value="MDQ9170608.1"/>
    <property type="molecule type" value="Genomic_DNA"/>
</dbReference>
<organism evidence="1 2">
    <name type="scientific">Keguizhuia sedimenti</name>
    <dbReference type="NCBI Taxonomy" id="3064264"/>
    <lineage>
        <taxon>Bacteria</taxon>
        <taxon>Pseudomonadati</taxon>
        <taxon>Pseudomonadota</taxon>
        <taxon>Betaproteobacteria</taxon>
        <taxon>Burkholderiales</taxon>
        <taxon>Oxalobacteraceae</taxon>
        <taxon>Keguizhuia</taxon>
    </lineage>
</organism>
<keyword evidence="2" id="KW-1185">Reference proteome</keyword>
<dbReference type="Proteomes" id="UP001225596">
    <property type="component" value="Unassembled WGS sequence"/>
</dbReference>
<dbReference type="Gene3D" id="3.30.160.140">
    <property type="entry name" value="Shew3726-like"/>
    <property type="match status" value="1"/>
</dbReference>
<proteinExistence type="predicted"/>
<reference evidence="1 2" key="1">
    <citation type="submission" date="2023-08" db="EMBL/GenBank/DDBJ databases">
        <title>Oxalobacteraceae gen .nov., isolated from river sludge outside the plant.</title>
        <authorList>
            <person name="Zhao S.Y."/>
        </authorList>
    </citation>
    <scope>NUCLEOTIDE SEQUENCE [LARGE SCALE GENOMIC DNA]</scope>
    <source>
        <strain evidence="1 2">R-40</strain>
    </source>
</reference>
<evidence type="ECO:0000313" key="2">
    <source>
        <dbReference type="Proteomes" id="UP001225596"/>
    </source>
</evidence>
<accession>A0ABU1BNM1</accession>
<dbReference type="InterPro" id="IPR036692">
    <property type="entry name" value="Shew3726-like_sf"/>
</dbReference>
<comment type="caution">
    <text evidence="1">The sequence shown here is derived from an EMBL/GenBank/DDBJ whole genome shotgun (WGS) entry which is preliminary data.</text>
</comment>